<protein>
    <submittedName>
        <fullName evidence="1">Transposon Ty3-G Gag-Pol polyprotein</fullName>
    </submittedName>
</protein>
<comment type="caution">
    <text evidence="1">The sequence shown here is derived from an EMBL/GenBank/DDBJ whole genome shotgun (WGS) entry which is preliminary data.</text>
</comment>
<dbReference type="AlphaFoldDB" id="A0A8X7BET7"/>
<dbReference type="EMBL" id="BMAU01021387">
    <property type="protein sequence ID" value="GFY29146.1"/>
    <property type="molecule type" value="Genomic_DNA"/>
</dbReference>
<keyword evidence="2" id="KW-1185">Reference proteome</keyword>
<evidence type="ECO:0000313" key="1">
    <source>
        <dbReference type="EMBL" id="GFY29146.1"/>
    </source>
</evidence>
<organism evidence="1 2">
    <name type="scientific">Trichonephila clavipes</name>
    <name type="common">Golden silk orbweaver</name>
    <name type="synonym">Nephila clavipes</name>
    <dbReference type="NCBI Taxonomy" id="2585209"/>
    <lineage>
        <taxon>Eukaryota</taxon>
        <taxon>Metazoa</taxon>
        <taxon>Ecdysozoa</taxon>
        <taxon>Arthropoda</taxon>
        <taxon>Chelicerata</taxon>
        <taxon>Arachnida</taxon>
        <taxon>Araneae</taxon>
        <taxon>Araneomorphae</taxon>
        <taxon>Entelegynae</taxon>
        <taxon>Araneoidea</taxon>
        <taxon>Nephilidae</taxon>
        <taxon>Trichonephila</taxon>
    </lineage>
</organism>
<dbReference type="Proteomes" id="UP000887159">
    <property type="component" value="Unassembled WGS sequence"/>
</dbReference>
<reference evidence="1" key="1">
    <citation type="submission" date="2020-08" db="EMBL/GenBank/DDBJ databases">
        <title>Multicomponent nature underlies the extraordinary mechanical properties of spider dragline silk.</title>
        <authorList>
            <person name="Kono N."/>
            <person name="Nakamura H."/>
            <person name="Mori M."/>
            <person name="Yoshida Y."/>
            <person name="Ohtoshi R."/>
            <person name="Malay A.D."/>
            <person name="Moran D.A.P."/>
            <person name="Tomita M."/>
            <person name="Numata K."/>
            <person name="Arakawa K."/>
        </authorList>
    </citation>
    <scope>NUCLEOTIDE SEQUENCE</scope>
</reference>
<proteinExistence type="predicted"/>
<sequence>MTETSDTSKAQTSENQLSQLIQLFDPNNSMQEIAQYFHEKLEIGRQLNIPISIILEGLTDDLPINLRQLLTIHPSSNPTEWIVTATKLLKIQNSEQIKIENPSNSRTPIFNAPRENYQNWKPRHFRPNKFAQSQVPNKTPRTFNRPKMHFQSNLPPNPCRFCEYQGIQNAYHWAQTCPFRLSPIPMQPNVDPPNEESQI</sequence>
<name>A0A8X7BET7_TRICX</name>
<gene>
    <name evidence="1" type="primary">TY3B-G_167</name>
    <name evidence="1" type="ORF">TNCV_4722741</name>
</gene>
<evidence type="ECO:0000313" key="2">
    <source>
        <dbReference type="Proteomes" id="UP000887159"/>
    </source>
</evidence>
<accession>A0A8X7BET7</accession>